<proteinExistence type="predicted"/>
<dbReference type="OrthoDB" id="9783269at2"/>
<organism evidence="1 2">
    <name type="scientific">Faecalicatena contorta</name>
    <dbReference type="NCBI Taxonomy" id="39482"/>
    <lineage>
        <taxon>Bacteria</taxon>
        <taxon>Bacillati</taxon>
        <taxon>Bacillota</taxon>
        <taxon>Clostridia</taxon>
        <taxon>Lachnospirales</taxon>
        <taxon>Lachnospiraceae</taxon>
        <taxon>Faecalicatena</taxon>
    </lineage>
</organism>
<dbReference type="InterPro" id="IPR050275">
    <property type="entry name" value="PGM_Phosphatase"/>
</dbReference>
<evidence type="ECO:0000313" key="2">
    <source>
        <dbReference type="Proteomes" id="UP000254051"/>
    </source>
</evidence>
<dbReference type="Proteomes" id="UP000254051">
    <property type="component" value="Unassembled WGS sequence"/>
</dbReference>
<protein>
    <submittedName>
        <fullName evidence="1">Alpha-ribazole phosphatase</fullName>
    </submittedName>
</protein>
<dbReference type="GO" id="GO:0016791">
    <property type="term" value="F:phosphatase activity"/>
    <property type="evidence" value="ECO:0007669"/>
    <property type="project" value="TreeGrafter"/>
</dbReference>
<dbReference type="Gene3D" id="3.40.50.1240">
    <property type="entry name" value="Phosphoglycerate mutase-like"/>
    <property type="match status" value="1"/>
</dbReference>
<dbReference type="EMBL" id="UHJJ01000001">
    <property type="protein sequence ID" value="SUQ12438.1"/>
    <property type="molecule type" value="Genomic_DNA"/>
</dbReference>
<gene>
    <name evidence="1" type="ORF">SAMN05216529_101333</name>
</gene>
<dbReference type="PANTHER" id="PTHR48100">
    <property type="entry name" value="BROAD-SPECIFICITY PHOSPHATASE YOR283W-RELATED"/>
    <property type="match status" value="1"/>
</dbReference>
<sequence>MEIVMIRHFQTQGNLEKKYIGRTDESLAETADLMHLVEKRKKDCRNVDRVAASPMRRCIQTAELLFPGKNSVLYDKMRECDFGTFEGRNFEELKHMPDYKGWLDSGGTLPFPEGESPREFQARCVEGFSEAVNLWIEQEAKKAALVVHGGTIMAVLSWLDVEGREFYYWQTENGGGYRIALDEQAWQQGQKQCREIQKL</sequence>
<keyword evidence="2" id="KW-1185">Reference proteome</keyword>
<dbReference type="InterPro" id="IPR013078">
    <property type="entry name" value="His_Pase_superF_clade-1"/>
</dbReference>
<dbReference type="AlphaFoldDB" id="A0A316A5D1"/>
<dbReference type="CDD" id="cd07067">
    <property type="entry name" value="HP_PGM_like"/>
    <property type="match status" value="1"/>
</dbReference>
<name>A0A316A5D1_9FIRM</name>
<dbReference type="SUPFAM" id="SSF53254">
    <property type="entry name" value="Phosphoglycerate mutase-like"/>
    <property type="match status" value="1"/>
</dbReference>
<dbReference type="SMART" id="SM00855">
    <property type="entry name" value="PGAM"/>
    <property type="match status" value="1"/>
</dbReference>
<accession>A0A316A5D1</accession>
<dbReference type="Pfam" id="PF00300">
    <property type="entry name" value="His_Phos_1"/>
    <property type="match status" value="1"/>
</dbReference>
<reference evidence="2" key="1">
    <citation type="submission" date="2017-07" db="EMBL/GenBank/DDBJ databases">
        <authorList>
            <person name="Varghese N."/>
            <person name="Submissions S."/>
        </authorList>
    </citation>
    <scope>NUCLEOTIDE SEQUENCE [LARGE SCALE GENOMIC DNA]</scope>
    <source>
        <strain evidence="2">NLAE-zl-C134</strain>
    </source>
</reference>
<evidence type="ECO:0000313" key="1">
    <source>
        <dbReference type="EMBL" id="SUQ12438.1"/>
    </source>
</evidence>
<dbReference type="RefSeq" id="WP_109708460.1">
    <property type="nucleotide sequence ID" value="NZ_QGDS01000001.1"/>
</dbReference>
<dbReference type="InterPro" id="IPR029033">
    <property type="entry name" value="His_PPase_superfam"/>
</dbReference>